<dbReference type="GO" id="GO:0046417">
    <property type="term" value="P:chorismate metabolic process"/>
    <property type="evidence" value="ECO:0007669"/>
    <property type="project" value="InterPro"/>
</dbReference>
<reference evidence="2" key="1">
    <citation type="submission" date="2022-10" db="EMBL/GenBank/DDBJ databases">
        <title>The complete genomes of actinobacterial strains from the NBC collection.</title>
        <authorList>
            <person name="Joergensen T.S."/>
            <person name="Alvarez Arevalo M."/>
            <person name="Sterndorff E.B."/>
            <person name="Faurdal D."/>
            <person name="Vuksanovic O."/>
            <person name="Mourched A.-S."/>
            <person name="Charusanti P."/>
            <person name="Shaw S."/>
            <person name="Blin K."/>
            <person name="Weber T."/>
        </authorList>
    </citation>
    <scope>NUCLEOTIDE SEQUENCE</scope>
    <source>
        <strain evidence="2">NBC_00003</strain>
    </source>
</reference>
<organism evidence="2">
    <name type="scientific">Streptomyces sp. NBC_00003</name>
    <dbReference type="NCBI Taxonomy" id="2903608"/>
    <lineage>
        <taxon>Bacteria</taxon>
        <taxon>Bacillati</taxon>
        <taxon>Actinomycetota</taxon>
        <taxon>Actinomycetes</taxon>
        <taxon>Kitasatosporales</taxon>
        <taxon>Streptomycetaceae</taxon>
        <taxon>Streptomyces</taxon>
    </lineage>
</organism>
<feature type="region of interest" description="Disordered" evidence="1">
    <location>
        <begin position="1"/>
        <end position="22"/>
    </location>
</feature>
<proteinExistence type="predicted"/>
<evidence type="ECO:0000256" key="1">
    <source>
        <dbReference type="SAM" id="MobiDB-lite"/>
    </source>
</evidence>
<name>A0AAU2V623_9ACTN</name>
<gene>
    <name evidence="2" type="ORF">OG549_18925</name>
</gene>
<sequence length="93" mass="10347">MNVNDTAKTESPQESDSDPLTAEAQQRLVAEIDDAIIHLMRKRSTASAHLEQLRIAHGHPRKALSWENSVLRRYRGELGSTGTDLALLLLKMA</sequence>
<dbReference type="AlphaFoldDB" id="A0AAU2V623"/>
<accession>A0AAU2V623</accession>
<feature type="compositionally biased region" description="Polar residues" evidence="1">
    <location>
        <begin position="1"/>
        <end position="14"/>
    </location>
</feature>
<dbReference type="EMBL" id="CP108318">
    <property type="protein sequence ID" value="WTW62556.1"/>
    <property type="molecule type" value="Genomic_DNA"/>
</dbReference>
<protein>
    <submittedName>
        <fullName evidence="2">Chorismate mutase</fullName>
    </submittedName>
</protein>
<evidence type="ECO:0000313" key="2">
    <source>
        <dbReference type="EMBL" id="WTW62556.1"/>
    </source>
</evidence>
<dbReference type="InterPro" id="IPR036979">
    <property type="entry name" value="CM_dom_sf"/>
</dbReference>
<dbReference type="Gene3D" id="1.20.59.10">
    <property type="entry name" value="Chorismate mutase"/>
    <property type="match status" value="1"/>
</dbReference>